<reference evidence="1 2" key="1">
    <citation type="journal article" date="2016" name="Nat. Commun.">
        <title>Thousands of microbial genomes shed light on interconnected biogeochemical processes in an aquifer system.</title>
        <authorList>
            <person name="Anantharaman K."/>
            <person name="Brown C.T."/>
            <person name="Hug L.A."/>
            <person name="Sharon I."/>
            <person name="Castelle C.J."/>
            <person name="Probst A.J."/>
            <person name="Thomas B.C."/>
            <person name="Singh A."/>
            <person name="Wilkins M.J."/>
            <person name="Karaoz U."/>
            <person name="Brodie E.L."/>
            <person name="Williams K.H."/>
            <person name="Hubbard S.S."/>
            <person name="Banfield J.F."/>
        </authorList>
    </citation>
    <scope>NUCLEOTIDE SEQUENCE [LARGE SCALE GENOMIC DNA]</scope>
</reference>
<dbReference type="Gene3D" id="3.30.70.60">
    <property type="match status" value="1"/>
</dbReference>
<dbReference type="GO" id="GO:0003735">
    <property type="term" value="F:structural constituent of ribosome"/>
    <property type="evidence" value="ECO:0007669"/>
    <property type="project" value="InterPro"/>
</dbReference>
<dbReference type="GO" id="GO:0019843">
    <property type="term" value="F:rRNA binding"/>
    <property type="evidence" value="ECO:0007669"/>
    <property type="project" value="InterPro"/>
</dbReference>
<proteinExistence type="predicted"/>
<dbReference type="Proteomes" id="UP000178042">
    <property type="component" value="Unassembled WGS sequence"/>
</dbReference>
<dbReference type="GO" id="GO:0005840">
    <property type="term" value="C:ribosome"/>
    <property type="evidence" value="ECO:0007669"/>
    <property type="project" value="InterPro"/>
</dbReference>
<dbReference type="InterPro" id="IPR035980">
    <property type="entry name" value="Ribosomal_bS6_sf"/>
</dbReference>
<dbReference type="SUPFAM" id="SSF54995">
    <property type="entry name" value="Ribosomal protein S6"/>
    <property type="match status" value="1"/>
</dbReference>
<evidence type="ECO:0008006" key="3">
    <source>
        <dbReference type="Google" id="ProtNLM"/>
    </source>
</evidence>
<evidence type="ECO:0000313" key="1">
    <source>
        <dbReference type="EMBL" id="OGG60500.1"/>
    </source>
</evidence>
<comment type="caution">
    <text evidence="1">The sequence shown here is derived from an EMBL/GenBank/DDBJ whole genome shotgun (WGS) entry which is preliminary data.</text>
</comment>
<name>A0A1F6DGP5_9BACT</name>
<accession>A0A1F6DGP5</accession>
<organism evidence="1 2">
    <name type="scientific">Candidatus Kaiserbacteria bacterium RIFCSPHIGHO2_02_FULL_49_16</name>
    <dbReference type="NCBI Taxonomy" id="1798490"/>
    <lineage>
        <taxon>Bacteria</taxon>
        <taxon>Candidatus Kaiseribacteriota</taxon>
    </lineage>
</organism>
<gene>
    <name evidence="1" type="ORF">A3C86_01080</name>
</gene>
<evidence type="ECO:0000313" key="2">
    <source>
        <dbReference type="Proteomes" id="UP000178042"/>
    </source>
</evidence>
<dbReference type="GO" id="GO:0006412">
    <property type="term" value="P:translation"/>
    <property type="evidence" value="ECO:0007669"/>
    <property type="project" value="InterPro"/>
</dbReference>
<sequence length="200" mass="22371">MMMTSTNGVTAEKSALLDEELDITAPIEEVSVEPRVYEIGYHIIPAVKEEDIEKTVGEIRKAIESSHPKDDRPSEGAGKTTFIAEGAPSLMKLAYPMSVREGEKYTEYDRGYFGWIKFEAPATIVSTLNDALKSNTNILRFVIWRTVREDTRAKIKAPTLREVKRTDTIKSTPRRAPAEEVAAPVSEEALEKALQDITQE</sequence>
<dbReference type="EMBL" id="MFLD01000014">
    <property type="protein sequence ID" value="OGG60500.1"/>
    <property type="molecule type" value="Genomic_DNA"/>
</dbReference>
<protein>
    <recommendedName>
        <fullName evidence="3">30S ribosomal protein S6</fullName>
    </recommendedName>
</protein>
<dbReference type="AlphaFoldDB" id="A0A1F6DGP5"/>
<dbReference type="InterPro" id="IPR014717">
    <property type="entry name" value="Transl_elong_EF1B/ribsomal_bS6"/>
</dbReference>